<keyword evidence="1" id="KW-1133">Transmembrane helix</keyword>
<feature type="transmembrane region" description="Helical" evidence="1">
    <location>
        <begin position="265"/>
        <end position="287"/>
    </location>
</feature>
<name>A0ABT0FB69_9MICO</name>
<organism evidence="2 3">
    <name type="scientific">Microbacterium croceum</name>
    <dbReference type="NCBI Taxonomy" id="2851645"/>
    <lineage>
        <taxon>Bacteria</taxon>
        <taxon>Bacillati</taxon>
        <taxon>Actinomycetota</taxon>
        <taxon>Actinomycetes</taxon>
        <taxon>Micrococcales</taxon>
        <taxon>Microbacteriaceae</taxon>
        <taxon>Microbacterium</taxon>
    </lineage>
</organism>
<evidence type="ECO:0000256" key="1">
    <source>
        <dbReference type="SAM" id="Phobius"/>
    </source>
</evidence>
<proteinExistence type="predicted"/>
<comment type="caution">
    <text evidence="2">The sequence shown here is derived from an EMBL/GenBank/DDBJ whole genome shotgun (WGS) entry which is preliminary data.</text>
</comment>
<keyword evidence="3" id="KW-1185">Reference proteome</keyword>
<reference evidence="2 3" key="1">
    <citation type="submission" date="2021-06" db="EMBL/GenBank/DDBJ databases">
        <title>Genome-based taxonomic framework of Microbacterium strains isolated from marine environment, the description of four new species and reclassification of four preexisting species.</title>
        <authorList>
            <person name="Lee S.D."/>
            <person name="Kim S.-M."/>
            <person name="Byeon Y.-S."/>
            <person name="Yang H.L."/>
            <person name="Kim I.S."/>
        </authorList>
    </citation>
    <scope>NUCLEOTIDE SEQUENCE [LARGE SCALE GENOMIC DNA]</scope>
    <source>
        <strain evidence="2 3">SSW1-49</strain>
    </source>
</reference>
<dbReference type="EMBL" id="JAHWXN010000001">
    <property type="protein sequence ID" value="MCK2034996.1"/>
    <property type="molecule type" value="Genomic_DNA"/>
</dbReference>
<keyword evidence="1" id="KW-0812">Transmembrane</keyword>
<feature type="transmembrane region" description="Helical" evidence="1">
    <location>
        <begin position="395"/>
        <end position="420"/>
    </location>
</feature>
<feature type="transmembrane region" description="Helical" evidence="1">
    <location>
        <begin position="100"/>
        <end position="118"/>
    </location>
</feature>
<feature type="transmembrane region" description="Helical" evidence="1">
    <location>
        <begin position="138"/>
        <end position="163"/>
    </location>
</feature>
<feature type="transmembrane region" description="Helical" evidence="1">
    <location>
        <begin position="432"/>
        <end position="455"/>
    </location>
</feature>
<gene>
    <name evidence="2" type="ORF">KZC51_02495</name>
</gene>
<protein>
    <submittedName>
        <fullName evidence="2">Uncharacterized protein</fullName>
    </submittedName>
</protein>
<dbReference type="RefSeq" id="WP_247628442.1">
    <property type="nucleotide sequence ID" value="NZ_JAHWXN010000001.1"/>
</dbReference>
<keyword evidence="1" id="KW-0472">Membrane</keyword>
<dbReference type="Proteomes" id="UP001300096">
    <property type="component" value="Unassembled WGS sequence"/>
</dbReference>
<sequence>MGKKSVVDCLREVLQRRRAADPPADSEEPVSRTGGVDADAVVIAETRYARSLRRTAGRASLVGMLLVAVQLLFVWLTGLVPDSGTSPLTLSPATLGLDQGGAALVLLLPASIALQVLLRMPRDHENIEPENAIAHRQFWGHVAGVVAMSSAFVALSTFLGAAASRFPETFDVVQVFGVPVGAVMTLLIAADAATLADLEAEKLSLASSRTGAVIARIRTAIDRIPGERDPHPRRSLTLRGGIVTVLTIGAGALLVQAMLDRVGLTVAYVVFAAVLTLFAVGAALQAIPSALQARVLDTMMLPIPPALVSVVVAMEGGVTAMNLGSGDELPRYLVGLAYGFLILVPPGAVIAALILLPGTRKRSPALLAAARSALEAQVERLQQVRTKSEPEPWRVFAVVAILLSPLPPASFVLVVIASWLRRASDDTRRGLLVAAWVVAALVAALEIAALLLPIYGEFLGWFPGS</sequence>
<feature type="transmembrane region" description="Helical" evidence="1">
    <location>
        <begin position="236"/>
        <end position="259"/>
    </location>
</feature>
<feature type="transmembrane region" description="Helical" evidence="1">
    <location>
        <begin position="59"/>
        <end position="80"/>
    </location>
</feature>
<accession>A0ABT0FB69</accession>
<evidence type="ECO:0000313" key="3">
    <source>
        <dbReference type="Proteomes" id="UP001300096"/>
    </source>
</evidence>
<feature type="transmembrane region" description="Helical" evidence="1">
    <location>
        <begin position="332"/>
        <end position="356"/>
    </location>
</feature>
<evidence type="ECO:0000313" key="2">
    <source>
        <dbReference type="EMBL" id="MCK2034996.1"/>
    </source>
</evidence>
<feature type="transmembrane region" description="Helical" evidence="1">
    <location>
        <begin position="299"/>
        <end position="320"/>
    </location>
</feature>